<dbReference type="Pfam" id="PF12627">
    <property type="entry name" value="PolyA_pol_RNAbd"/>
    <property type="match status" value="1"/>
</dbReference>
<keyword evidence="5 7" id="KW-0694">RNA-binding</keyword>
<dbReference type="Proteomes" id="UP000287330">
    <property type="component" value="Unassembled WGS sequence"/>
</dbReference>
<dbReference type="FunFam" id="3.30.460.10:FF:000035">
    <property type="entry name" value="Poly(A) polymerase I"/>
    <property type="match status" value="1"/>
</dbReference>
<organism evidence="13 14">
    <name type="scientific">Idiomarina fontislapidosi</name>
    <dbReference type="NCBI Taxonomy" id="263723"/>
    <lineage>
        <taxon>Bacteria</taxon>
        <taxon>Pseudomonadati</taxon>
        <taxon>Pseudomonadota</taxon>
        <taxon>Gammaproteobacteria</taxon>
        <taxon>Alteromonadales</taxon>
        <taxon>Idiomarinaceae</taxon>
        <taxon>Idiomarina</taxon>
    </lineage>
</organism>
<feature type="active site" evidence="7">
    <location>
        <position position="156"/>
    </location>
</feature>
<dbReference type="Gene3D" id="1.10.3090.10">
    <property type="entry name" value="cca-adding enzyme, domain 2"/>
    <property type="match status" value="1"/>
</dbReference>
<dbReference type="InterPro" id="IPR002646">
    <property type="entry name" value="PolA_pol_head_dom"/>
</dbReference>
<dbReference type="InterPro" id="IPR043519">
    <property type="entry name" value="NT_sf"/>
</dbReference>
<keyword evidence="3 7" id="KW-0547">Nucleotide-binding</keyword>
<dbReference type="GO" id="GO:0003723">
    <property type="term" value="F:RNA binding"/>
    <property type="evidence" value="ECO:0007669"/>
    <property type="project" value="UniProtKB-UniRule"/>
</dbReference>
<evidence type="ECO:0000259" key="11">
    <source>
        <dbReference type="Pfam" id="PF12626"/>
    </source>
</evidence>
<sequence>MSSFKKPTNSRLPQLTKLTRDQHPISRKDISDNALKVLYRLHNAGFDAYLVGGCVRDLLLGIQPKDFDVTTNATPEQVKRLFRNCRLIGRRFRLAHIVFGRDIIEVATFRGHHKEEGDEEAPSQTRKQPVAKTDEQGFLVRDNVYGSIEEDAERRDFTVNAMYYNIADFCIYDFAGGKKDLDAGVLRLIGDPEQRYREDPVRMLRAIRFATKLNMQMDKHVQDPIIEMSALLRNIPPARLFDEFLKMFMAGKASANFEMMVKHNLFQQMFPVLKTYLKDEQSPAIALIERALSDTDKRVNNDQRVTPAYLLAVMLWYPMEARRSQLEAESGLPPMDALNIASADVVDRQSQTVALPKRFSLPVRDIWQLQLRLQSTRGGKAMKVLEHKKFRAAYDFLMLRAEIEGSDELIELSQFWTKAQKAPAKVIGKKPGRTGPKRRRRPRSRKKPKGSESNE</sequence>
<feature type="active site" evidence="7">
    <location>
        <position position="66"/>
    </location>
</feature>
<dbReference type="Pfam" id="PF12626">
    <property type="entry name" value="PolyA_pol_arg_C"/>
    <property type="match status" value="1"/>
</dbReference>
<keyword evidence="1 7" id="KW-0507">mRNA processing</keyword>
<dbReference type="CDD" id="cd05398">
    <property type="entry name" value="NT_ClassII-CCAase"/>
    <property type="match status" value="1"/>
</dbReference>
<evidence type="ECO:0000256" key="5">
    <source>
        <dbReference type="ARBA" id="ARBA00022884"/>
    </source>
</evidence>
<dbReference type="GO" id="GO:0043633">
    <property type="term" value="P:polyadenylation-dependent RNA catabolic process"/>
    <property type="evidence" value="ECO:0007669"/>
    <property type="project" value="InterPro"/>
</dbReference>
<dbReference type="InterPro" id="IPR025866">
    <property type="entry name" value="PolyA_pol_arg_C_dom"/>
</dbReference>
<comment type="function">
    <text evidence="7">Adds poly(A) tail to the 3' end of many RNAs, which usually targets these RNAs for decay. Plays a significant role in the global control of gene expression, through influencing the rate of transcript degradation, and in the general RNA quality control.</text>
</comment>
<feature type="domain" description="tRNA nucleotidyltransferase/poly(A) polymerase RNA and SrmB- binding" evidence="12">
    <location>
        <begin position="214"/>
        <end position="275"/>
    </location>
</feature>
<dbReference type="NCBIfam" id="TIGR01942">
    <property type="entry name" value="pcnB"/>
    <property type="match status" value="1"/>
</dbReference>
<evidence type="ECO:0000256" key="2">
    <source>
        <dbReference type="ARBA" id="ARBA00022679"/>
    </source>
</evidence>
<keyword evidence="13" id="KW-0548">Nucleotidyltransferase</keyword>
<protein>
    <recommendedName>
        <fullName evidence="7">Poly(A) polymerase I</fullName>
        <shortName evidence="7">PAP I</shortName>
        <ecNumber evidence="7">2.7.7.19</ecNumber>
    </recommendedName>
</protein>
<feature type="domain" description="Poly A polymerase head" evidence="10">
    <location>
        <begin position="48"/>
        <end position="187"/>
    </location>
</feature>
<dbReference type="PANTHER" id="PTHR43051">
    <property type="entry name" value="POLYNUCLEOTIDE ADENYLYLTRANSFERASE FAMILY PROTEIN"/>
    <property type="match status" value="1"/>
</dbReference>
<dbReference type="GO" id="GO:0006397">
    <property type="term" value="P:mRNA processing"/>
    <property type="evidence" value="ECO:0007669"/>
    <property type="project" value="UniProtKB-KW"/>
</dbReference>
<dbReference type="RefSeq" id="WP_110573726.1">
    <property type="nucleotide sequence ID" value="NZ_PIPV01000003.1"/>
</dbReference>
<comment type="similarity">
    <text evidence="7 8">Belongs to the tRNA nucleotidyltransferase/poly(A) polymerase family.</text>
</comment>
<dbReference type="EMBL" id="PIPV01000003">
    <property type="protein sequence ID" value="RUO57135.1"/>
    <property type="molecule type" value="Genomic_DNA"/>
</dbReference>
<keyword evidence="4 7" id="KW-0067">ATP-binding</keyword>
<keyword evidence="6 7" id="KW-0804">Transcription</keyword>
<evidence type="ECO:0000256" key="9">
    <source>
        <dbReference type="SAM" id="MobiDB-lite"/>
    </source>
</evidence>
<dbReference type="InterPro" id="IPR010206">
    <property type="entry name" value="PolA_pol_I"/>
</dbReference>
<evidence type="ECO:0000256" key="3">
    <source>
        <dbReference type="ARBA" id="ARBA00022741"/>
    </source>
</evidence>
<dbReference type="InterPro" id="IPR032828">
    <property type="entry name" value="PolyA_RNA-bd"/>
</dbReference>
<proteinExistence type="inferred from homology"/>
<evidence type="ECO:0000256" key="7">
    <source>
        <dbReference type="HAMAP-Rule" id="MF_00957"/>
    </source>
</evidence>
<feature type="compositionally biased region" description="Basic residues" evidence="9">
    <location>
        <begin position="427"/>
        <end position="448"/>
    </location>
</feature>
<dbReference type="SUPFAM" id="SSF81301">
    <property type="entry name" value="Nucleotidyltransferase"/>
    <property type="match status" value="1"/>
</dbReference>
<evidence type="ECO:0000313" key="13">
    <source>
        <dbReference type="EMBL" id="RUO57135.1"/>
    </source>
</evidence>
<dbReference type="Gene3D" id="3.30.460.10">
    <property type="entry name" value="Beta Polymerase, domain 2"/>
    <property type="match status" value="1"/>
</dbReference>
<keyword evidence="2 7" id="KW-0808">Transferase</keyword>
<dbReference type="EC" id="2.7.7.19" evidence="7"/>
<dbReference type="HAMAP" id="MF_00957">
    <property type="entry name" value="PolyA_pol"/>
    <property type="match status" value="1"/>
</dbReference>
<feature type="active site" evidence="7">
    <location>
        <position position="68"/>
    </location>
</feature>
<comment type="caution">
    <text evidence="13">The sequence shown here is derived from an EMBL/GenBank/DDBJ whole genome shotgun (WGS) entry which is preliminary data.</text>
</comment>
<evidence type="ECO:0000259" key="12">
    <source>
        <dbReference type="Pfam" id="PF12627"/>
    </source>
</evidence>
<dbReference type="GO" id="GO:0005524">
    <property type="term" value="F:ATP binding"/>
    <property type="evidence" value="ECO:0007669"/>
    <property type="project" value="UniProtKB-UniRule"/>
</dbReference>
<evidence type="ECO:0000256" key="6">
    <source>
        <dbReference type="ARBA" id="ARBA00023163"/>
    </source>
</evidence>
<dbReference type="GO" id="GO:1990817">
    <property type="term" value="F:poly(A) RNA polymerase activity"/>
    <property type="evidence" value="ECO:0007669"/>
    <property type="project" value="UniProtKB-UniRule"/>
</dbReference>
<dbReference type="AlphaFoldDB" id="A0A432Y829"/>
<evidence type="ECO:0000256" key="1">
    <source>
        <dbReference type="ARBA" id="ARBA00022664"/>
    </source>
</evidence>
<dbReference type="OrthoDB" id="9805698at2"/>
<dbReference type="SUPFAM" id="SSF81891">
    <property type="entry name" value="Poly A polymerase C-terminal region-like"/>
    <property type="match status" value="1"/>
</dbReference>
<gene>
    <name evidence="7" type="primary">pcnB</name>
    <name evidence="13" type="ORF">CWE25_05545</name>
</gene>
<evidence type="ECO:0000313" key="14">
    <source>
        <dbReference type="Proteomes" id="UP000287330"/>
    </source>
</evidence>
<reference evidence="14" key="1">
    <citation type="journal article" date="2018" name="Front. Microbiol.">
        <title>Genome-Based Analysis Reveals the Taxonomy and Diversity of the Family Idiomarinaceae.</title>
        <authorList>
            <person name="Liu Y."/>
            <person name="Lai Q."/>
            <person name="Shao Z."/>
        </authorList>
    </citation>
    <scope>NUCLEOTIDE SEQUENCE [LARGE SCALE GENOMIC DNA]</scope>
    <source>
        <strain evidence="14">F23</strain>
    </source>
</reference>
<evidence type="ECO:0000259" key="10">
    <source>
        <dbReference type="Pfam" id="PF01743"/>
    </source>
</evidence>
<dbReference type="PANTHER" id="PTHR43051:SF1">
    <property type="entry name" value="POLYNUCLEOTIDE ADENYLYLTRANSFERASE FAMILY PROTEIN"/>
    <property type="match status" value="1"/>
</dbReference>
<accession>A0A432Y829</accession>
<name>A0A432Y829_9GAMM</name>
<feature type="domain" description="Polymerase A arginine-rich C-terminal" evidence="11">
    <location>
        <begin position="331"/>
        <end position="444"/>
    </location>
</feature>
<evidence type="ECO:0000256" key="4">
    <source>
        <dbReference type="ARBA" id="ARBA00022840"/>
    </source>
</evidence>
<evidence type="ECO:0000256" key="8">
    <source>
        <dbReference type="RuleBase" id="RU003953"/>
    </source>
</evidence>
<feature type="region of interest" description="Disordered" evidence="9">
    <location>
        <begin position="421"/>
        <end position="455"/>
    </location>
</feature>
<dbReference type="Pfam" id="PF01743">
    <property type="entry name" value="PolyA_pol"/>
    <property type="match status" value="1"/>
</dbReference>
<dbReference type="InterPro" id="IPR052191">
    <property type="entry name" value="tRNA_ntf/polyA_polymerase_I"/>
</dbReference>
<keyword evidence="14" id="KW-1185">Reference proteome</keyword>
<feature type="region of interest" description="Disordered" evidence="9">
    <location>
        <begin position="113"/>
        <end position="132"/>
    </location>
</feature>
<comment type="catalytic activity">
    <reaction evidence="7">
        <text>RNA(n) + ATP = RNA(n)-3'-adenine ribonucleotide + diphosphate</text>
        <dbReference type="Rhea" id="RHEA:11332"/>
        <dbReference type="Rhea" id="RHEA-COMP:14527"/>
        <dbReference type="Rhea" id="RHEA-COMP:17347"/>
        <dbReference type="ChEBI" id="CHEBI:30616"/>
        <dbReference type="ChEBI" id="CHEBI:33019"/>
        <dbReference type="ChEBI" id="CHEBI:140395"/>
        <dbReference type="ChEBI" id="CHEBI:173115"/>
        <dbReference type="EC" id="2.7.7.19"/>
    </reaction>
</comment>